<name>A0A562VCA1_9ACTN</name>
<feature type="compositionally biased region" description="Basic residues" evidence="1">
    <location>
        <begin position="92"/>
        <end position="114"/>
    </location>
</feature>
<feature type="compositionally biased region" description="Gly residues" evidence="1">
    <location>
        <begin position="139"/>
        <end position="151"/>
    </location>
</feature>
<gene>
    <name evidence="2" type="ORF">LX16_1206</name>
</gene>
<reference evidence="2 3" key="1">
    <citation type="journal article" date="2013" name="Stand. Genomic Sci.">
        <title>Genomic Encyclopedia of Type Strains, Phase I: The one thousand microbial genomes (KMG-I) project.</title>
        <authorList>
            <person name="Kyrpides N.C."/>
            <person name="Woyke T."/>
            <person name="Eisen J.A."/>
            <person name="Garrity G."/>
            <person name="Lilburn T.G."/>
            <person name="Beck B.J."/>
            <person name="Whitman W.B."/>
            <person name="Hugenholtz P."/>
            <person name="Klenk H.P."/>
        </authorList>
    </citation>
    <scope>NUCLEOTIDE SEQUENCE [LARGE SCALE GENOMIC DNA]</scope>
    <source>
        <strain evidence="2 3">DSM 45044</strain>
    </source>
</reference>
<evidence type="ECO:0000313" key="2">
    <source>
        <dbReference type="EMBL" id="TWJ15496.1"/>
    </source>
</evidence>
<protein>
    <submittedName>
        <fullName evidence="2">Uncharacterized protein</fullName>
    </submittedName>
</protein>
<organism evidence="2 3">
    <name type="scientific">Stackebrandtia albiflava</name>
    <dbReference type="NCBI Taxonomy" id="406432"/>
    <lineage>
        <taxon>Bacteria</taxon>
        <taxon>Bacillati</taxon>
        <taxon>Actinomycetota</taxon>
        <taxon>Actinomycetes</taxon>
        <taxon>Glycomycetales</taxon>
        <taxon>Glycomycetaceae</taxon>
        <taxon>Stackebrandtia</taxon>
    </lineage>
</organism>
<sequence length="193" mass="20598">MRRSCRRRAVVKRGGGPVGAPIASRRGRSPTVYRPADASAHHPRRRGPVRRLERRSRSHAVPGSASAVPGGGRRRDRGADRGAPSPAGARPSRGRGPHRPVRRLVRAASRRGRPRVTEPGLPVAPRRLGRWVGDRGRDGAGGSGVHGPGGRPGHRADHVGQPGVPAGDGEVRAAVRPHLPRGVRRPAARHRTR</sequence>
<feature type="compositionally biased region" description="Basic residues" evidence="1">
    <location>
        <begin position="41"/>
        <end position="58"/>
    </location>
</feature>
<dbReference type="EMBL" id="VLLL01000005">
    <property type="protein sequence ID" value="TWJ15496.1"/>
    <property type="molecule type" value="Genomic_DNA"/>
</dbReference>
<accession>A0A562VCA1</accession>
<dbReference type="AlphaFoldDB" id="A0A562VCA1"/>
<feature type="region of interest" description="Disordered" evidence="1">
    <location>
        <begin position="1"/>
        <end position="193"/>
    </location>
</feature>
<proteinExistence type="predicted"/>
<dbReference type="Proteomes" id="UP000321617">
    <property type="component" value="Unassembled WGS sequence"/>
</dbReference>
<evidence type="ECO:0000313" key="3">
    <source>
        <dbReference type="Proteomes" id="UP000321617"/>
    </source>
</evidence>
<evidence type="ECO:0000256" key="1">
    <source>
        <dbReference type="SAM" id="MobiDB-lite"/>
    </source>
</evidence>
<feature type="compositionally biased region" description="Basic residues" evidence="1">
    <location>
        <begin position="178"/>
        <end position="193"/>
    </location>
</feature>
<keyword evidence="3" id="KW-1185">Reference proteome</keyword>
<feature type="compositionally biased region" description="Basic residues" evidence="1">
    <location>
        <begin position="1"/>
        <end position="11"/>
    </location>
</feature>
<comment type="caution">
    <text evidence="2">The sequence shown here is derived from an EMBL/GenBank/DDBJ whole genome shotgun (WGS) entry which is preliminary data.</text>
</comment>